<feature type="non-terminal residue" evidence="1">
    <location>
        <position position="1"/>
    </location>
</feature>
<gene>
    <name evidence="1" type="ORF">SAMN05421543_1601</name>
</gene>
<name>A0A1I7LIH3_9BACL</name>
<dbReference type="Proteomes" id="UP000183508">
    <property type="component" value="Unassembled WGS sequence"/>
</dbReference>
<keyword evidence="2" id="KW-1185">Reference proteome</keyword>
<organism evidence="1 2">
    <name type="scientific">Alicyclobacillus macrosporangiidus</name>
    <dbReference type="NCBI Taxonomy" id="392015"/>
    <lineage>
        <taxon>Bacteria</taxon>
        <taxon>Bacillati</taxon>
        <taxon>Bacillota</taxon>
        <taxon>Bacilli</taxon>
        <taxon>Bacillales</taxon>
        <taxon>Alicyclobacillaceae</taxon>
        <taxon>Alicyclobacillus</taxon>
    </lineage>
</organism>
<dbReference type="EMBL" id="FPBV01000060">
    <property type="protein sequence ID" value="SFV09467.1"/>
    <property type="molecule type" value="Genomic_DNA"/>
</dbReference>
<protein>
    <submittedName>
        <fullName evidence="1">Uncharacterized protein</fullName>
    </submittedName>
</protein>
<accession>A0A1I7LIH3</accession>
<dbReference type="STRING" id="392015.SAMN05421543_1601"/>
<evidence type="ECO:0000313" key="1">
    <source>
        <dbReference type="EMBL" id="SFV09467.1"/>
    </source>
</evidence>
<dbReference type="AlphaFoldDB" id="A0A1I7LIH3"/>
<sequence>RFRHDDPSMIGFWGNHLADQGLALGADYLTLTYCRAQGYSFGLL</sequence>
<proteinExistence type="predicted"/>
<reference evidence="2" key="1">
    <citation type="submission" date="2016-10" db="EMBL/GenBank/DDBJ databases">
        <authorList>
            <person name="Varghese N."/>
        </authorList>
    </citation>
    <scope>NUCLEOTIDE SEQUENCE [LARGE SCALE GENOMIC DNA]</scope>
    <source>
        <strain evidence="2">DSM 17980</strain>
    </source>
</reference>
<evidence type="ECO:0000313" key="2">
    <source>
        <dbReference type="Proteomes" id="UP000183508"/>
    </source>
</evidence>